<sequence length="567" mass="63226">MAKAGADLHENLGGFGALAEEVQRLQAVQNHKFRLWALDKFMAKSESNSKYYLKKFKAKTVHGRIHSLKCDDGTMLTSQSDIILEVHRFFSQVYAKPLESDDFCREREKLLQVLQSVVSDVHSKLLTKVPSLKEFSDTLAHLPRGKASGIDEFFYDALTELWRLTGEDFTSMIQGCWMVASFPATISEGVIKLIPKELELVSLLEWRPIALLNSHYKLIAKIIADRLAIILPMIVPIQQQGFIRGRSVHGCIINFLLAHGHMKKTRRRGAFLMVDLEKAYNRLSLDFLWAVLDRLGFGSDFINILKALSKDASAGVQVNACLSPDFSINRGVRHRCPLAPLLFAISSIPFILSVQKETSEGKRKTRMLSGGLTLDVAVLADDTAVFLEFDESSFQHLFLLLNSFQSAAGAKLSYAISLLSLRRLFRSFLWGFSSAGVALLASNGFLSPKEVAVARSWGLCGLLWSRPSLPQGTLWVRIVCYLTGSGMFSRALGMRMCWKRRCNLLFDGSVRALSWGSAIISVADIILAEEACASRKKEALMEAMHAISPALPTSARSYLDRVHKIFS</sequence>
<evidence type="ECO:0000313" key="3">
    <source>
        <dbReference type="Proteomes" id="UP001633002"/>
    </source>
</evidence>
<evidence type="ECO:0000313" key="2">
    <source>
        <dbReference type="EMBL" id="KAL3686464.1"/>
    </source>
</evidence>
<feature type="domain" description="Reverse transcriptase" evidence="1">
    <location>
        <begin position="205"/>
        <end position="412"/>
    </location>
</feature>
<name>A0ABD3HAN3_9MARC</name>
<organism evidence="2 3">
    <name type="scientific">Riccia sorocarpa</name>
    <dbReference type="NCBI Taxonomy" id="122646"/>
    <lineage>
        <taxon>Eukaryota</taxon>
        <taxon>Viridiplantae</taxon>
        <taxon>Streptophyta</taxon>
        <taxon>Embryophyta</taxon>
        <taxon>Marchantiophyta</taxon>
        <taxon>Marchantiopsida</taxon>
        <taxon>Marchantiidae</taxon>
        <taxon>Marchantiales</taxon>
        <taxon>Ricciaceae</taxon>
        <taxon>Riccia</taxon>
    </lineage>
</organism>
<protein>
    <recommendedName>
        <fullName evidence="1">Reverse transcriptase domain-containing protein</fullName>
    </recommendedName>
</protein>
<dbReference type="AlphaFoldDB" id="A0ABD3HAN3"/>
<dbReference type="EMBL" id="JBJQOH010000005">
    <property type="protein sequence ID" value="KAL3686464.1"/>
    <property type="molecule type" value="Genomic_DNA"/>
</dbReference>
<dbReference type="PANTHER" id="PTHR19446">
    <property type="entry name" value="REVERSE TRANSCRIPTASES"/>
    <property type="match status" value="1"/>
</dbReference>
<accession>A0ABD3HAN3</accession>
<comment type="caution">
    <text evidence="2">The sequence shown here is derived from an EMBL/GenBank/DDBJ whole genome shotgun (WGS) entry which is preliminary data.</text>
</comment>
<proteinExistence type="predicted"/>
<dbReference type="InterPro" id="IPR000477">
    <property type="entry name" value="RT_dom"/>
</dbReference>
<dbReference type="Proteomes" id="UP001633002">
    <property type="component" value="Unassembled WGS sequence"/>
</dbReference>
<reference evidence="2 3" key="1">
    <citation type="submission" date="2024-09" db="EMBL/GenBank/DDBJ databases">
        <title>Chromosome-scale assembly of Riccia sorocarpa.</title>
        <authorList>
            <person name="Paukszto L."/>
        </authorList>
    </citation>
    <scope>NUCLEOTIDE SEQUENCE [LARGE SCALE GENOMIC DNA]</scope>
    <source>
        <strain evidence="2">LP-2024</strain>
        <tissue evidence="2">Aerial parts of the thallus</tissue>
    </source>
</reference>
<evidence type="ECO:0000259" key="1">
    <source>
        <dbReference type="Pfam" id="PF00078"/>
    </source>
</evidence>
<gene>
    <name evidence="2" type="ORF">R1sor_009038</name>
</gene>
<keyword evidence="3" id="KW-1185">Reference proteome</keyword>
<dbReference type="Pfam" id="PF00078">
    <property type="entry name" value="RVT_1"/>
    <property type="match status" value="1"/>
</dbReference>